<feature type="region of interest" description="Disordered" evidence="1">
    <location>
        <begin position="482"/>
        <end position="574"/>
    </location>
</feature>
<name>A0ABQ5E5E2_9ASTR</name>
<feature type="compositionally biased region" description="Acidic residues" evidence="1">
    <location>
        <begin position="107"/>
        <end position="126"/>
    </location>
</feature>
<protein>
    <submittedName>
        <fullName evidence="2">Uncharacterized protein</fullName>
    </submittedName>
</protein>
<feature type="compositionally biased region" description="Polar residues" evidence="1">
    <location>
        <begin position="497"/>
        <end position="515"/>
    </location>
</feature>
<dbReference type="EMBL" id="BQNB010015955">
    <property type="protein sequence ID" value="GJT46084.1"/>
    <property type="molecule type" value="Genomic_DNA"/>
</dbReference>
<feature type="compositionally biased region" description="Acidic residues" evidence="1">
    <location>
        <begin position="133"/>
        <end position="150"/>
    </location>
</feature>
<evidence type="ECO:0000313" key="3">
    <source>
        <dbReference type="Proteomes" id="UP001151760"/>
    </source>
</evidence>
<feature type="compositionally biased region" description="Acidic residues" evidence="1">
    <location>
        <begin position="162"/>
        <end position="176"/>
    </location>
</feature>
<gene>
    <name evidence="2" type="ORF">Tco_0954799</name>
</gene>
<reference evidence="2" key="2">
    <citation type="submission" date="2022-01" db="EMBL/GenBank/DDBJ databases">
        <authorList>
            <person name="Yamashiro T."/>
            <person name="Shiraishi A."/>
            <person name="Satake H."/>
            <person name="Nakayama K."/>
        </authorList>
    </citation>
    <scope>NUCLEOTIDE SEQUENCE</scope>
</reference>
<reference evidence="2" key="1">
    <citation type="journal article" date="2022" name="Int. J. Mol. Sci.">
        <title>Draft Genome of Tanacetum Coccineum: Genomic Comparison of Closely Related Tanacetum-Family Plants.</title>
        <authorList>
            <person name="Yamashiro T."/>
            <person name="Shiraishi A."/>
            <person name="Nakayama K."/>
            <person name="Satake H."/>
        </authorList>
    </citation>
    <scope>NUCLEOTIDE SEQUENCE</scope>
</reference>
<evidence type="ECO:0000313" key="2">
    <source>
        <dbReference type="EMBL" id="GJT46084.1"/>
    </source>
</evidence>
<accession>A0ABQ5E5E2</accession>
<feature type="region of interest" description="Disordered" evidence="1">
    <location>
        <begin position="52"/>
        <end position="176"/>
    </location>
</feature>
<comment type="caution">
    <text evidence="2">The sequence shown here is derived from an EMBL/GenBank/DDBJ whole genome shotgun (WGS) entry which is preliminary data.</text>
</comment>
<sequence>MFIRYNTFVIRDTLGVSVSKSKALAKVDRGKGMDILSDAALLEAAQVKEAFKKSKKDSHMLHASSSGDEVGSQPKVSDESEDKTTGTDEGTINKPGVPDVPKYQSDSENESWGDIEDDDSNHDDNDDVSKHDDDDDADSDANGEEETQDDEYVHTPDYYVPTDEETNDENKEFDEEEYDELYKDVNVRSKVVEHEEVGKRDAEMTDVSHESVSQKSYMSKSLMMHIKFLILDNVPPSDNEITSLMNVKVHHEESITQALFLLSVPVMAIPETSTVPATTVSSTIQPFTLIPQQSTPTPKPTTKPTITSILALLDFSSLFGFCKIPTIVDEHLSTRIRFATQTALQSYTAEFEKKTQEETDRYIDLVEKSIKDIIKDELKNQLPHILPKEVSDFATPIIQSAINESLKNVVLDNSSSQLKSTYKAAASLTEFELKKILLDKMQKSKSYRAAPEHKELYDGLVKSYKLDKDLFESYGKTYSLKKDREDKDKDEDPLAGSDQSSSKGTKSQLKSSGKSVQAEEPVFEVADTEMSQDQGGDLGNTEDQTNVKAAPKHDWFKKPKRPLTPHPAWNDGKSIDFRPPQTWISIIAQAEKPPHSFNKLMSTPIDFSSYVMHNLKIDNLTQEILVRHAFNLLKGTCKSFVELEYHFEECYKAVTDRLDWNNPEGQEYPFDLSKPLLLIEDRGRQVILVNYSINNDLDYLKGGSSSRKYTTSTTKTKAAKCDNIKGIEDMVLTL</sequence>
<feature type="compositionally biased region" description="Basic and acidic residues" evidence="1">
    <location>
        <begin position="76"/>
        <end position="86"/>
    </location>
</feature>
<organism evidence="2 3">
    <name type="scientific">Tanacetum coccineum</name>
    <dbReference type="NCBI Taxonomy" id="301880"/>
    <lineage>
        <taxon>Eukaryota</taxon>
        <taxon>Viridiplantae</taxon>
        <taxon>Streptophyta</taxon>
        <taxon>Embryophyta</taxon>
        <taxon>Tracheophyta</taxon>
        <taxon>Spermatophyta</taxon>
        <taxon>Magnoliopsida</taxon>
        <taxon>eudicotyledons</taxon>
        <taxon>Gunneridae</taxon>
        <taxon>Pentapetalae</taxon>
        <taxon>asterids</taxon>
        <taxon>campanulids</taxon>
        <taxon>Asterales</taxon>
        <taxon>Asteraceae</taxon>
        <taxon>Asteroideae</taxon>
        <taxon>Anthemideae</taxon>
        <taxon>Anthemidinae</taxon>
        <taxon>Tanacetum</taxon>
    </lineage>
</organism>
<evidence type="ECO:0000256" key="1">
    <source>
        <dbReference type="SAM" id="MobiDB-lite"/>
    </source>
</evidence>
<keyword evidence="3" id="KW-1185">Reference proteome</keyword>
<proteinExistence type="predicted"/>
<dbReference type="Proteomes" id="UP001151760">
    <property type="component" value="Unassembled WGS sequence"/>
</dbReference>
<feature type="compositionally biased region" description="Basic and acidic residues" evidence="1">
    <location>
        <begin position="482"/>
        <end position="492"/>
    </location>
</feature>